<name>A0A9Q9FHZ9_9FIRM</name>
<dbReference type="EMBL" id="CP071250">
    <property type="protein sequence ID" value="UUF07724.1"/>
    <property type="molecule type" value="Genomic_DNA"/>
</dbReference>
<reference evidence="2 3" key="1">
    <citation type="submission" date="2021-03" db="EMBL/GenBank/DDBJ databases">
        <title>Comparative Genomics and Metabolomics in the genus Turicibacter.</title>
        <authorList>
            <person name="Maki J."/>
            <person name="Looft T."/>
        </authorList>
    </citation>
    <scope>NUCLEOTIDE SEQUENCE</scope>
    <source>
        <strain evidence="2">ISU324</strain>
        <strain evidence="1 3">MMM721</strain>
    </source>
</reference>
<evidence type="ECO:0000313" key="4">
    <source>
        <dbReference type="Proteomes" id="UP001058072"/>
    </source>
</evidence>
<protein>
    <submittedName>
        <fullName evidence="2">Uncharacterized protein</fullName>
    </submittedName>
</protein>
<dbReference type="AlphaFoldDB" id="A0A9Q9FHZ9"/>
<dbReference type="Proteomes" id="UP001058016">
    <property type="component" value="Chromosome"/>
</dbReference>
<evidence type="ECO:0000313" key="3">
    <source>
        <dbReference type="Proteomes" id="UP001058016"/>
    </source>
</evidence>
<evidence type="ECO:0000313" key="2">
    <source>
        <dbReference type="EMBL" id="UUF07724.1"/>
    </source>
</evidence>
<gene>
    <name evidence="1" type="ORF">J0J69_02500</name>
    <name evidence="2" type="ORF">J0J70_08825</name>
</gene>
<sequence length="178" mass="21165">MSLAKEILELSVQALQQDYPTYQFMVQRDIAWILQKKMIELIEKKGYALEVYQDYPLKRGGKEYNEHELVVVSQGMNYRDMFKSSSQVELVVRVLFEPSRHRRDICEYHLPRVLMPQFFSQVNELKSLVEMNKAKDTKLILVDEYSRHRQQLNQEEQMDWQSWGSYDDPGLNVSVLVI</sequence>
<organism evidence="2 4">
    <name type="scientific">Turicibacter bilis</name>
    <dbReference type="NCBI Taxonomy" id="2735723"/>
    <lineage>
        <taxon>Bacteria</taxon>
        <taxon>Bacillati</taxon>
        <taxon>Bacillota</taxon>
        <taxon>Erysipelotrichia</taxon>
        <taxon>Erysipelotrichales</taxon>
        <taxon>Turicibacteraceae</taxon>
        <taxon>Turicibacter</taxon>
    </lineage>
</organism>
<accession>A0A9Q9FHZ9</accession>
<dbReference type="EMBL" id="CP071249">
    <property type="protein sequence ID" value="UUF06476.1"/>
    <property type="molecule type" value="Genomic_DNA"/>
</dbReference>
<evidence type="ECO:0000313" key="1">
    <source>
        <dbReference type="EMBL" id="UUF06476.1"/>
    </source>
</evidence>
<dbReference type="Proteomes" id="UP001058072">
    <property type="component" value="Chromosome"/>
</dbReference>
<proteinExistence type="predicted"/>
<keyword evidence="3" id="KW-1185">Reference proteome</keyword>
<dbReference type="RefSeq" id="WP_055305142.1">
    <property type="nucleotide sequence ID" value="NZ_CP071249.1"/>
</dbReference>